<sequence length="285" mass="31118">MSDFPGALPADSVGYRISCTPKNGDRFVIAGHEPGGEDTQRVVLLEGGFRGGVSEPDIATTEQPWGLGLVQAGHVKFADMTGSLEVVAWSNEHAAAENFRDWRSAWLSTLPPKPGAPYRPIVLDVVNRAGLGVWTPAVLDSVPAAPDREPRLSRYVKDSISWRSLSGCWFSPVERYSGNFVVVPRGDAVPRCRLQWTGRAGTVRFPDGRRVSLPGVQGGPFFIDLDRGMSGHVTRVSDGVTVPGVWAGLRGYIQGVSLALHERVRWELSPGLELLVENRHFSPWK</sequence>
<keyword evidence="2" id="KW-1185">Reference proteome</keyword>
<dbReference type="OrthoDB" id="4306290at2"/>
<evidence type="ECO:0000313" key="2">
    <source>
        <dbReference type="Proteomes" id="UP000185491"/>
    </source>
</evidence>
<evidence type="ECO:0000313" key="1">
    <source>
        <dbReference type="EMBL" id="APT92691.1"/>
    </source>
</evidence>
<dbReference type="STRING" id="161895.CPHO_07050"/>
<dbReference type="KEGG" id="cpho:CPHO_07050"/>
<name>A0A1L7D3V5_9CORY</name>
<accession>A0A1L7D3V5</accession>
<dbReference type="EMBL" id="CP009249">
    <property type="protein sequence ID" value="APT92691.1"/>
    <property type="molecule type" value="Genomic_DNA"/>
</dbReference>
<proteinExistence type="predicted"/>
<gene>
    <name evidence="1" type="ORF">CPHO_07050</name>
</gene>
<dbReference type="AlphaFoldDB" id="A0A1L7D3V5"/>
<organism evidence="1 2">
    <name type="scientific">Corynebacterium phocae</name>
    <dbReference type="NCBI Taxonomy" id="161895"/>
    <lineage>
        <taxon>Bacteria</taxon>
        <taxon>Bacillati</taxon>
        <taxon>Actinomycetota</taxon>
        <taxon>Actinomycetes</taxon>
        <taxon>Mycobacteriales</taxon>
        <taxon>Corynebacteriaceae</taxon>
        <taxon>Corynebacterium</taxon>
    </lineage>
</organism>
<protein>
    <submittedName>
        <fullName evidence="1">Uncharacterized protein</fullName>
    </submittedName>
</protein>
<dbReference type="RefSeq" id="WP_075734421.1">
    <property type="nucleotide sequence ID" value="NZ_CP009249.1"/>
</dbReference>
<dbReference type="Proteomes" id="UP000185491">
    <property type="component" value="Chromosome"/>
</dbReference>
<reference evidence="1 2" key="1">
    <citation type="submission" date="2014-08" db="EMBL/GenBank/DDBJ databases">
        <title>Complete genome sequence of Corynebacterium phocae M408/89/1(T)(=DSM 44612(T)), isolated from the common seal (Phoca vitulina).</title>
        <authorList>
            <person name="Ruckert C."/>
            <person name="Albersmeier A."/>
            <person name="Winkler A."/>
            <person name="Kalinowski J."/>
        </authorList>
    </citation>
    <scope>NUCLEOTIDE SEQUENCE [LARGE SCALE GENOMIC DNA]</scope>
    <source>
        <strain evidence="1 2">M408/89/1</strain>
    </source>
</reference>